<keyword evidence="2" id="KW-1185">Reference proteome</keyword>
<proteinExistence type="predicted"/>
<dbReference type="AlphaFoldDB" id="A0A3B0J728"/>
<evidence type="ECO:0000313" key="1">
    <source>
        <dbReference type="EMBL" id="SPP77565.1"/>
    </source>
</evidence>
<accession>A0A3B0J728</accession>
<name>A0A3B0J728_DROGU</name>
<dbReference type="Proteomes" id="UP000268350">
    <property type="component" value="Unassembled WGS sequence"/>
</dbReference>
<sequence length="104" mass="11547">MPYAVCRLLQPAPAPAPTSIPIRNTSYNLMSARCLAKWQVVIVTIYGIRTTDEQTRPAPAPATSPEVQYYTIPETTTTQQIQWSQIIEKDKERDKETAIGVGGI</sequence>
<organism evidence="1 2">
    <name type="scientific">Drosophila guanche</name>
    <name type="common">Fruit fly</name>
    <dbReference type="NCBI Taxonomy" id="7266"/>
    <lineage>
        <taxon>Eukaryota</taxon>
        <taxon>Metazoa</taxon>
        <taxon>Ecdysozoa</taxon>
        <taxon>Arthropoda</taxon>
        <taxon>Hexapoda</taxon>
        <taxon>Insecta</taxon>
        <taxon>Pterygota</taxon>
        <taxon>Neoptera</taxon>
        <taxon>Endopterygota</taxon>
        <taxon>Diptera</taxon>
        <taxon>Brachycera</taxon>
        <taxon>Muscomorpha</taxon>
        <taxon>Ephydroidea</taxon>
        <taxon>Drosophilidae</taxon>
        <taxon>Drosophila</taxon>
        <taxon>Sophophora</taxon>
    </lineage>
</organism>
<gene>
    <name evidence="1" type="ORF">DGUA_6G008262</name>
</gene>
<reference evidence="2" key="1">
    <citation type="submission" date="2018-01" db="EMBL/GenBank/DDBJ databases">
        <authorList>
            <person name="Alioto T."/>
            <person name="Alioto T."/>
        </authorList>
    </citation>
    <scope>NUCLEOTIDE SEQUENCE [LARGE SCALE GENOMIC DNA]</scope>
</reference>
<dbReference type="EMBL" id="OUUW01000002">
    <property type="protein sequence ID" value="SPP77565.1"/>
    <property type="molecule type" value="Genomic_DNA"/>
</dbReference>
<evidence type="ECO:0000313" key="2">
    <source>
        <dbReference type="Proteomes" id="UP000268350"/>
    </source>
</evidence>
<protein>
    <submittedName>
        <fullName evidence="1">Uncharacterized protein</fullName>
    </submittedName>
</protein>